<protein>
    <recommendedName>
        <fullName evidence="2">Endonuclease/exonuclease/phosphatase domain-containing protein</fullName>
    </recommendedName>
</protein>
<dbReference type="Gene3D" id="3.60.10.10">
    <property type="entry name" value="Endonuclease/exonuclease/phosphatase"/>
    <property type="match status" value="1"/>
</dbReference>
<sequence>MSPAAILFWNVRGLNGQARRNVVRDIVASDRISLLCLQETKMDVIPHSIILEMLGPDFDYVCLPA</sequence>
<evidence type="ECO:0000313" key="1">
    <source>
        <dbReference type="EMBL" id="JAD17357.1"/>
    </source>
</evidence>
<dbReference type="EMBL" id="GBRH01280538">
    <property type="protein sequence ID" value="JAD17357.1"/>
    <property type="molecule type" value="Transcribed_RNA"/>
</dbReference>
<reference evidence="1" key="1">
    <citation type="submission" date="2014-09" db="EMBL/GenBank/DDBJ databases">
        <authorList>
            <person name="Magalhaes I.L.F."/>
            <person name="Oliveira U."/>
            <person name="Santos F.R."/>
            <person name="Vidigal T.H.D.A."/>
            <person name="Brescovit A.D."/>
            <person name="Santos A.J."/>
        </authorList>
    </citation>
    <scope>NUCLEOTIDE SEQUENCE</scope>
    <source>
        <tissue evidence="1">Shoot tissue taken approximately 20 cm above the soil surface</tissue>
    </source>
</reference>
<proteinExistence type="predicted"/>
<reference evidence="1" key="2">
    <citation type="journal article" date="2015" name="Data Brief">
        <title>Shoot transcriptome of the giant reed, Arundo donax.</title>
        <authorList>
            <person name="Barrero R.A."/>
            <person name="Guerrero F.D."/>
            <person name="Moolhuijzen P."/>
            <person name="Goolsby J.A."/>
            <person name="Tidwell J."/>
            <person name="Bellgard S.E."/>
            <person name="Bellgard M.I."/>
        </authorList>
    </citation>
    <scope>NUCLEOTIDE SEQUENCE</scope>
    <source>
        <tissue evidence="1">Shoot tissue taken approximately 20 cm above the soil surface</tissue>
    </source>
</reference>
<accession>A0A0A8Y056</accession>
<name>A0A0A8Y056_ARUDO</name>
<dbReference type="InterPro" id="IPR036691">
    <property type="entry name" value="Endo/exonu/phosph_ase_sf"/>
</dbReference>
<organism evidence="1">
    <name type="scientific">Arundo donax</name>
    <name type="common">Giant reed</name>
    <name type="synonym">Donax arundinaceus</name>
    <dbReference type="NCBI Taxonomy" id="35708"/>
    <lineage>
        <taxon>Eukaryota</taxon>
        <taxon>Viridiplantae</taxon>
        <taxon>Streptophyta</taxon>
        <taxon>Embryophyta</taxon>
        <taxon>Tracheophyta</taxon>
        <taxon>Spermatophyta</taxon>
        <taxon>Magnoliopsida</taxon>
        <taxon>Liliopsida</taxon>
        <taxon>Poales</taxon>
        <taxon>Poaceae</taxon>
        <taxon>PACMAD clade</taxon>
        <taxon>Arundinoideae</taxon>
        <taxon>Arundineae</taxon>
        <taxon>Arundo</taxon>
    </lineage>
</organism>
<evidence type="ECO:0008006" key="2">
    <source>
        <dbReference type="Google" id="ProtNLM"/>
    </source>
</evidence>
<dbReference type="SUPFAM" id="SSF56219">
    <property type="entry name" value="DNase I-like"/>
    <property type="match status" value="1"/>
</dbReference>
<dbReference type="AlphaFoldDB" id="A0A0A8Y056"/>